<protein>
    <recommendedName>
        <fullName evidence="2">F-box domain-containing protein</fullName>
    </recommendedName>
</protein>
<dbReference type="SMART" id="SM00256">
    <property type="entry name" value="FBOX"/>
    <property type="match status" value="1"/>
</dbReference>
<keyword evidence="1" id="KW-0472">Membrane</keyword>
<evidence type="ECO:0000313" key="3">
    <source>
        <dbReference type="EMBL" id="KAK4596842.1"/>
    </source>
</evidence>
<dbReference type="InterPro" id="IPR036047">
    <property type="entry name" value="F-box-like_dom_sf"/>
</dbReference>
<dbReference type="PROSITE" id="PS50181">
    <property type="entry name" value="FBOX"/>
    <property type="match status" value="1"/>
</dbReference>
<feature type="transmembrane region" description="Helical" evidence="1">
    <location>
        <begin position="6"/>
        <end position="25"/>
    </location>
</feature>
<dbReference type="NCBIfam" id="TIGR01640">
    <property type="entry name" value="F_box_assoc_1"/>
    <property type="match status" value="1"/>
</dbReference>
<dbReference type="AlphaFoldDB" id="A0AAN7FM93"/>
<dbReference type="PANTHER" id="PTHR31672:SF13">
    <property type="entry name" value="F-BOX PROTEIN CPR30-LIKE"/>
    <property type="match status" value="1"/>
</dbReference>
<keyword evidence="1" id="KW-1133">Transmembrane helix</keyword>
<reference evidence="3 4" key="1">
    <citation type="journal article" date="2023" name="G3 (Bethesda)">
        <title>A haplotype-resolved chromosome-scale genome for Quercus rubra L. provides insights into the genetics of adaptive traits for red oak species.</title>
        <authorList>
            <person name="Kapoor B."/>
            <person name="Jenkins J."/>
            <person name="Schmutz J."/>
            <person name="Zhebentyayeva T."/>
            <person name="Kuelheim C."/>
            <person name="Coggeshall M."/>
            <person name="Heim C."/>
            <person name="Lasky J.R."/>
            <person name="Leites L."/>
            <person name="Islam-Faridi N."/>
            <person name="Romero-Severson J."/>
            <person name="DeLeo V.L."/>
            <person name="Lucas S.M."/>
            <person name="Lazic D."/>
            <person name="Gailing O."/>
            <person name="Carlson J."/>
            <person name="Staton M."/>
        </authorList>
    </citation>
    <scope>NUCLEOTIDE SEQUENCE [LARGE SCALE GENOMIC DNA]</scope>
    <source>
        <strain evidence="3">Pseudo-F2</strain>
    </source>
</reference>
<dbReference type="PANTHER" id="PTHR31672">
    <property type="entry name" value="BNACNNG10540D PROTEIN"/>
    <property type="match status" value="1"/>
</dbReference>
<evidence type="ECO:0000256" key="1">
    <source>
        <dbReference type="SAM" id="Phobius"/>
    </source>
</evidence>
<dbReference type="Pfam" id="PF07734">
    <property type="entry name" value="FBA_1"/>
    <property type="match status" value="1"/>
</dbReference>
<feature type="domain" description="F-box" evidence="2">
    <location>
        <begin position="43"/>
        <end position="88"/>
    </location>
</feature>
<dbReference type="CDD" id="cd22157">
    <property type="entry name" value="F-box_AtFBW1-like"/>
    <property type="match status" value="1"/>
</dbReference>
<sequence>MSFDSIFMVFSIFFIVWLGVAFRVLPSTLNIEVWLRKKTIISTDSIPELPCIILMDILSRLPITSILQYKCVCKTWFNIISDPYFAKLHFARAPVSLLFSNTADLSILDKRLYVLELEGWDTRDSFAPLKQLPREINHLGEVLQFESSCNGLLCISAVCRRKPVTYVCNVITGEYMALPQPKNDGFKRRILGFCFSQTTKRYKVIREICDNRWSFATQEHQSHQIEVYTLGTEKWRNIGDFAYSFPKSEYQSFCDSLNGALHWLVQPHNNTTFICHFDIENEQFKPFPGPPVQDLSRIRHMHLGVSGGFLYLCEIFLTSYSVEIWVMKDYGVEQSWMKEFVISNAEWTNSIWNRGPVQILNYGLYTKMEAMEGAELYILHNSELSAYNAKRHERKIQVRGIDPFHFVIPYVPSLVSLKEAVIGESSQLIKTIQSLEVSRLYSLLISVTDKLDSALCSPATHTLSPCTSRPLGLNVGHPTGLLEVDRHVEEFVLTSLE</sequence>
<organism evidence="3 4">
    <name type="scientific">Quercus rubra</name>
    <name type="common">Northern red oak</name>
    <name type="synonym">Quercus borealis</name>
    <dbReference type="NCBI Taxonomy" id="3512"/>
    <lineage>
        <taxon>Eukaryota</taxon>
        <taxon>Viridiplantae</taxon>
        <taxon>Streptophyta</taxon>
        <taxon>Embryophyta</taxon>
        <taxon>Tracheophyta</taxon>
        <taxon>Spermatophyta</taxon>
        <taxon>Magnoliopsida</taxon>
        <taxon>eudicotyledons</taxon>
        <taxon>Gunneridae</taxon>
        <taxon>Pentapetalae</taxon>
        <taxon>rosids</taxon>
        <taxon>fabids</taxon>
        <taxon>Fagales</taxon>
        <taxon>Fagaceae</taxon>
        <taxon>Quercus</taxon>
    </lineage>
</organism>
<dbReference type="InterPro" id="IPR001810">
    <property type="entry name" value="F-box_dom"/>
</dbReference>
<dbReference type="Proteomes" id="UP001324115">
    <property type="component" value="Unassembled WGS sequence"/>
</dbReference>
<name>A0AAN7FM93_QUERU</name>
<keyword evidence="4" id="KW-1185">Reference proteome</keyword>
<evidence type="ECO:0000259" key="2">
    <source>
        <dbReference type="PROSITE" id="PS50181"/>
    </source>
</evidence>
<dbReference type="EMBL" id="JAXUIC010000003">
    <property type="protein sequence ID" value="KAK4596842.1"/>
    <property type="molecule type" value="Genomic_DNA"/>
</dbReference>
<proteinExistence type="predicted"/>
<dbReference type="InterPro" id="IPR006527">
    <property type="entry name" value="F-box-assoc_dom_typ1"/>
</dbReference>
<gene>
    <name evidence="3" type="ORF">RGQ29_014750</name>
</gene>
<dbReference type="SUPFAM" id="SSF81383">
    <property type="entry name" value="F-box domain"/>
    <property type="match status" value="1"/>
</dbReference>
<dbReference type="InterPro" id="IPR050796">
    <property type="entry name" value="SCF_F-box_component"/>
</dbReference>
<dbReference type="Pfam" id="PF12937">
    <property type="entry name" value="F-box-like"/>
    <property type="match status" value="1"/>
</dbReference>
<accession>A0AAN7FM93</accession>
<dbReference type="Gene3D" id="1.20.1280.50">
    <property type="match status" value="1"/>
</dbReference>
<dbReference type="InterPro" id="IPR017451">
    <property type="entry name" value="F-box-assoc_interact_dom"/>
</dbReference>
<keyword evidence="1" id="KW-0812">Transmembrane</keyword>
<evidence type="ECO:0000313" key="4">
    <source>
        <dbReference type="Proteomes" id="UP001324115"/>
    </source>
</evidence>
<comment type="caution">
    <text evidence="3">The sequence shown here is derived from an EMBL/GenBank/DDBJ whole genome shotgun (WGS) entry which is preliminary data.</text>
</comment>